<organism evidence="2 3">
    <name type="scientific">Cirrhinus molitorella</name>
    <name type="common">mud carp</name>
    <dbReference type="NCBI Taxonomy" id="172907"/>
    <lineage>
        <taxon>Eukaryota</taxon>
        <taxon>Metazoa</taxon>
        <taxon>Chordata</taxon>
        <taxon>Craniata</taxon>
        <taxon>Vertebrata</taxon>
        <taxon>Euteleostomi</taxon>
        <taxon>Actinopterygii</taxon>
        <taxon>Neopterygii</taxon>
        <taxon>Teleostei</taxon>
        <taxon>Ostariophysi</taxon>
        <taxon>Cypriniformes</taxon>
        <taxon>Cyprinidae</taxon>
        <taxon>Labeoninae</taxon>
        <taxon>Labeonini</taxon>
        <taxon>Cirrhinus</taxon>
    </lineage>
</organism>
<dbReference type="EMBL" id="JAYMGO010000012">
    <property type="protein sequence ID" value="KAL1263783.1"/>
    <property type="molecule type" value="Genomic_DNA"/>
</dbReference>
<evidence type="ECO:0000313" key="2">
    <source>
        <dbReference type="EMBL" id="KAL1263783.1"/>
    </source>
</evidence>
<evidence type="ECO:0000256" key="1">
    <source>
        <dbReference type="SAM" id="MobiDB-lite"/>
    </source>
</evidence>
<comment type="caution">
    <text evidence="2">The sequence shown here is derived from an EMBL/GenBank/DDBJ whole genome shotgun (WGS) entry which is preliminary data.</text>
</comment>
<feature type="compositionally biased region" description="Basic and acidic residues" evidence="1">
    <location>
        <begin position="56"/>
        <end position="67"/>
    </location>
</feature>
<accession>A0ABR3MFC0</accession>
<proteinExistence type="predicted"/>
<sequence>MEDTSTEIRKVVTSRSRATREELQTRGEVTSRSKVTNEIRKAVTSRNRTTSEEDTETRTRAPTDPLHRGPRSRRGAQVPLLCAALPNSRSVAIRQI</sequence>
<feature type="compositionally biased region" description="Basic and acidic residues" evidence="1">
    <location>
        <begin position="1"/>
        <end position="10"/>
    </location>
</feature>
<reference evidence="2 3" key="1">
    <citation type="submission" date="2023-09" db="EMBL/GenBank/DDBJ databases">
        <authorList>
            <person name="Wang M."/>
        </authorList>
    </citation>
    <scope>NUCLEOTIDE SEQUENCE [LARGE SCALE GENOMIC DNA]</scope>
    <source>
        <strain evidence="2">GT-2023</strain>
        <tissue evidence="2">Liver</tissue>
    </source>
</reference>
<feature type="compositionally biased region" description="Basic and acidic residues" evidence="1">
    <location>
        <begin position="18"/>
        <end position="41"/>
    </location>
</feature>
<name>A0ABR3MFC0_9TELE</name>
<dbReference type="Proteomes" id="UP001558613">
    <property type="component" value="Unassembled WGS sequence"/>
</dbReference>
<feature type="region of interest" description="Disordered" evidence="1">
    <location>
        <begin position="1"/>
        <end position="78"/>
    </location>
</feature>
<keyword evidence="3" id="KW-1185">Reference proteome</keyword>
<gene>
    <name evidence="2" type="ORF">QQF64_004138</name>
</gene>
<evidence type="ECO:0000313" key="3">
    <source>
        <dbReference type="Proteomes" id="UP001558613"/>
    </source>
</evidence>
<protein>
    <submittedName>
        <fullName evidence="2">Uncharacterized protein</fullName>
    </submittedName>
</protein>